<dbReference type="EMBL" id="JARK01000315">
    <property type="protein sequence ID" value="EYC38461.1"/>
    <property type="molecule type" value="Genomic_DNA"/>
</dbReference>
<dbReference type="STRING" id="53326.A0A016WFT0"/>
<dbReference type="InterPro" id="IPR041426">
    <property type="entry name" value="Mos1_HTH"/>
</dbReference>
<accession>A0A016WFT0</accession>
<keyword evidence="3" id="KW-1185">Reference proteome</keyword>
<sequence>MNSVEESAAEATQNIIKVFGKGAASERTICRWFKKFHSGDFNLENEPRGRTEVKSNLYGGCDSIGTGCGCLLFALTEEVFV</sequence>
<dbReference type="OrthoDB" id="8056713at2759"/>
<reference evidence="3" key="1">
    <citation type="journal article" date="2015" name="Nat. Genet.">
        <title>The genome and transcriptome of the zoonotic hookworm Ancylostoma ceylanicum identify infection-specific gene families.</title>
        <authorList>
            <person name="Schwarz E.M."/>
            <person name="Hu Y."/>
            <person name="Antoshechkin I."/>
            <person name="Miller M.M."/>
            <person name="Sternberg P.W."/>
            <person name="Aroian R.V."/>
        </authorList>
    </citation>
    <scope>NUCLEOTIDE SEQUENCE</scope>
    <source>
        <strain evidence="3">HY135</strain>
    </source>
</reference>
<protein>
    <recommendedName>
        <fullName evidence="1">Mos1 transposase HTH domain-containing protein</fullName>
    </recommendedName>
</protein>
<name>A0A016WFT0_9BILA</name>
<comment type="caution">
    <text evidence="2">The sequence shown here is derived from an EMBL/GenBank/DDBJ whole genome shotgun (WGS) entry which is preliminary data.</text>
</comment>
<dbReference type="Pfam" id="PF17906">
    <property type="entry name" value="HTH_48"/>
    <property type="match status" value="1"/>
</dbReference>
<feature type="domain" description="Mos1 transposase HTH" evidence="1">
    <location>
        <begin position="6"/>
        <end position="40"/>
    </location>
</feature>
<evidence type="ECO:0000313" key="3">
    <source>
        <dbReference type="Proteomes" id="UP000024635"/>
    </source>
</evidence>
<organism evidence="2 3">
    <name type="scientific">Ancylostoma ceylanicum</name>
    <dbReference type="NCBI Taxonomy" id="53326"/>
    <lineage>
        <taxon>Eukaryota</taxon>
        <taxon>Metazoa</taxon>
        <taxon>Ecdysozoa</taxon>
        <taxon>Nematoda</taxon>
        <taxon>Chromadorea</taxon>
        <taxon>Rhabditida</taxon>
        <taxon>Rhabditina</taxon>
        <taxon>Rhabditomorpha</taxon>
        <taxon>Strongyloidea</taxon>
        <taxon>Ancylostomatidae</taxon>
        <taxon>Ancylostomatinae</taxon>
        <taxon>Ancylostoma</taxon>
    </lineage>
</organism>
<evidence type="ECO:0000313" key="2">
    <source>
        <dbReference type="EMBL" id="EYC38461.1"/>
    </source>
</evidence>
<gene>
    <name evidence="2" type="primary">Acey_s0715.g1775</name>
    <name evidence="2" type="ORF">Y032_0715g1775</name>
</gene>
<dbReference type="Gene3D" id="1.10.10.1450">
    <property type="match status" value="1"/>
</dbReference>
<proteinExistence type="predicted"/>
<dbReference type="AlphaFoldDB" id="A0A016WFT0"/>
<dbReference type="Proteomes" id="UP000024635">
    <property type="component" value="Unassembled WGS sequence"/>
</dbReference>
<evidence type="ECO:0000259" key="1">
    <source>
        <dbReference type="Pfam" id="PF17906"/>
    </source>
</evidence>